<comment type="subcellular location">
    <subcellularLocation>
        <location evidence="1 8">Cell membrane</location>
        <topology evidence="1 8">Multi-pass membrane protein</topology>
    </subcellularLocation>
</comment>
<protein>
    <submittedName>
        <fullName evidence="10">ABC transporter permease</fullName>
    </submittedName>
</protein>
<dbReference type="Gene3D" id="1.10.3720.10">
    <property type="entry name" value="MetI-like"/>
    <property type="match status" value="1"/>
</dbReference>
<organism evidence="10 11">
    <name type="scientific">Candidatus Endobugula sertula</name>
    <name type="common">Bugula neritina bacterial symbiont</name>
    <dbReference type="NCBI Taxonomy" id="62101"/>
    <lineage>
        <taxon>Bacteria</taxon>
        <taxon>Pseudomonadati</taxon>
        <taxon>Pseudomonadota</taxon>
        <taxon>Gammaproteobacteria</taxon>
        <taxon>Cellvibrionales</taxon>
        <taxon>Cellvibrionaceae</taxon>
        <taxon>Candidatus Endobugula</taxon>
    </lineage>
</organism>
<evidence type="ECO:0000313" key="11">
    <source>
        <dbReference type="Proteomes" id="UP000242502"/>
    </source>
</evidence>
<dbReference type="InterPro" id="IPR035906">
    <property type="entry name" value="MetI-like_sf"/>
</dbReference>
<keyword evidence="5 8" id="KW-0812">Transmembrane</keyword>
<keyword evidence="6 8" id="KW-1133">Transmembrane helix</keyword>
<feature type="transmembrane region" description="Helical" evidence="8">
    <location>
        <begin position="175"/>
        <end position="194"/>
    </location>
</feature>
<dbReference type="Pfam" id="PF00528">
    <property type="entry name" value="BPD_transp_1"/>
    <property type="match status" value="1"/>
</dbReference>
<comment type="caution">
    <text evidence="10">The sequence shown here is derived from an EMBL/GenBank/DDBJ whole genome shotgun (WGS) entry which is preliminary data.</text>
</comment>
<name>A0A1D2QM92_9GAMM</name>
<feature type="transmembrane region" description="Helical" evidence="8">
    <location>
        <begin position="123"/>
        <end position="147"/>
    </location>
</feature>
<evidence type="ECO:0000256" key="3">
    <source>
        <dbReference type="ARBA" id="ARBA00022448"/>
    </source>
</evidence>
<dbReference type="AlphaFoldDB" id="A0A1D2QM92"/>
<evidence type="ECO:0000256" key="4">
    <source>
        <dbReference type="ARBA" id="ARBA00022475"/>
    </source>
</evidence>
<sequence length="308" mass="34517">MINADAIAPGMSLKRRQQLLSIGYAMPVLVTILIFLMVPIMFIIAFSVMKAGVYGGVEWEFSLEAYIQLLFERQLDESLVFNDAYIGIILRSIKLALMTTVFTLLFAFPVAVWLAMQPKKKRNLFIFLLTIPFWVNILIRTFSWLLILRDTGLVNNVLISLGVISEPIRLLYNDAAVLVGLVYTYAPFMVLPIYSTLEKMDRNLLEAAQDLYHNKIKTLFKVVLPLAKPGIFAGCILTFVPSLGALVAPELLGGGKQMMLGNLIYRQFSEARNWPFGASLSLVLLVMVMLVLMIAVMRADRNELKGGS</sequence>
<feature type="domain" description="ABC transmembrane type-1" evidence="9">
    <location>
        <begin position="89"/>
        <end position="295"/>
    </location>
</feature>
<dbReference type="PROSITE" id="PS50928">
    <property type="entry name" value="ABC_TM1"/>
    <property type="match status" value="1"/>
</dbReference>
<keyword evidence="4" id="KW-1003">Cell membrane</keyword>
<dbReference type="GO" id="GO:0055085">
    <property type="term" value="P:transmembrane transport"/>
    <property type="evidence" value="ECO:0007669"/>
    <property type="project" value="InterPro"/>
</dbReference>
<reference evidence="10 11" key="1">
    <citation type="journal article" date="2016" name="Appl. Environ. Microbiol.">
        <title>Lack of Overt Genome Reduction in the Bryostatin-Producing Bryozoan Symbiont "Candidatus Endobugula sertula".</title>
        <authorList>
            <person name="Miller I.J."/>
            <person name="Vanee N."/>
            <person name="Fong S.S."/>
            <person name="Lim-Fong G.E."/>
            <person name="Kwan J.C."/>
        </authorList>
    </citation>
    <scope>NUCLEOTIDE SEQUENCE [LARGE SCALE GENOMIC DNA]</scope>
    <source>
        <strain evidence="10">AB1-4</strain>
    </source>
</reference>
<comment type="similarity">
    <text evidence="2">Belongs to the binding-protein-dependent transport system permease family. CysTW subfamily.</text>
</comment>
<dbReference type="SUPFAM" id="SSF161098">
    <property type="entry name" value="MetI-like"/>
    <property type="match status" value="1"/>
</dbReference>
<feature type="transmembrane region" description="Helical" evidence="8">
    <location>
        <begin position="21"/>
        <end position="49"/>
    </location>
</feature>
<dbReference type="EMBL" id="MDLC01000058">
    <property type="protein sequence ID" value="ODS22685.1"/>
    <property type="molecule type" value="Genomic_DNA"/>
</dbReference>
<evidence type="ECO:0000313" key="10">
    <source>
        <dbReference type="EMBL" id="ODS22685.1"/>
    </source>
</evidence>
<dbReference type="Proteomes" id="UP000242502">
    <property type="component" value="Unassembled WGS sequence"/>
</dbReference>
<dbReference type="GO" id="GO:0005886">
    <property type="term" value="C:plasma membrane"/>
    <property type="evidence" value="ECO:0007669"/>
    <property type="project" value="UniProtKB-SubCell"/>
</dbReference>
<evidence type="ECO:0000256" key="7">
    <source>
        <dbReference type="ARBA" id="ARBA00023136"/>
    </source>
</evidence>
<evidence type="ECO:0000256" key="5">
    <source>
        <dbReference type="ARBA" id="ARBA00022692"/>
    </source>
</evidence>
<evidence type="ECO:0000256" key="6">
    <source>
        <dbReference type="ARBA" id="ARBA00022989"/>
    </source>
</evidence>
<proteinExistence type="inferred from homology"/>
<gene>
    <name evidence="10" type="ORF">AB835_12880</name>
</gene>
<keyword evidence="7 8" id="KW-0472">Membrane</keyword>
<dbReference type="STRING" id="62101.AB835_12880"/>
<dbReference type="PANTHER" id="PTHR42929:SF1">
    <property type="entry name" value="INNER MEMBRANE ABC TRANSPORTER PERMEASE PROTEIN YDCU-RELATED"/>
    <property type="match status" value="1"/>
</dbReference>
<evidence type="ECO:0000256" key="2">
    <source>
        <dbReference type="ARBA" id="ARBA00007069"/>
    </source>
</evidence>
<accession>A0A1D2QM92</accession>
<evidence type="ECO:0000256" key="1">
    <source>
        <dbReference type="ARBA" id="ARBA00004651"/>
    </source>
</evidence>
<feature type="transmembrane region" description="Helical" evidence="8">
    <location>
        <begin position="274"/>
        <end position="296"/>
    </location>
</feature>
<dbReference type="CDD" id="cd06261">
    <property type="entry name" value="TM_PBP2"/>
    <property type="match status" value="1"/>
</dbReference>
<evidence type="ECO:0000256" key="8">
    <source>
        <dbReference type="RuleBase" id="RU363032"/>
    </source>
</evidence>
<keyword evidence="3 8" id="KW-0813">Transport</keyword>
<dbReference type="PANTHER" id="PTHR42929">
    <property type="entry name" value="INNER MEMBRANE ABC TRANSPORTER PERMEASE PROTEIN YDCU-RELATED-RELATED"/>
    <property type="match status" value="1"/>
</dbReference>
<dbReference type="InterPro" id="IPR000515">
    <property type="entry name" value="MetI-like"/>
</dbReference>
<evidence type="ECO:0000259" key="9">
    <source>
        <dbReference type="PROSITE" id="PS50928"/>
    </source>
</evidence>
<feature type="transmembrane region" description="Helical" evidence="8">
    <location>
        <begin position="95"/>
        <end position="116"/>
    </location>
</feature>